<evidence type="ECO:0000256" key="1">
    <source>
        <dbReference type="ARBA" id="ARBA00004141"/>
    </source>
</evidence>
<evidence type="ECO:0008006" key="11">
    <source>
        <dbReference type="Google" id="ProtNLM"/>
    </source>
</evidence>
<keyword evidence="10" id="KW-1185">Reference proteome</keyword>
<dbReference type="PROSITE" id="PS50920">
    <property type="entry name" value="SOLCAR"/>
    <property type="match status" value="3"/>
</dbReference>
<dbReference type="Proteomes" id="UP001497512">
    <property type="component" value="Chromosome 5"/>
</dbReference>
<dbReference type="InterPro" id="IPR002067">
    <property type="entry name" value="MCP"/>
</dbReference>
<dbReference type="PANTHER" id="PTHR46080:SF4">
    <property type="entry name" value="MITOCHONDRIAL CARRIER PROTEIN, EXPRESSED"/>
    <property type="match status" value="1"/>
</dbReference>
<comment type="similarity">
    <text evidence="7">Belongs to the mitochondrial carrier (TC 2.A.29) family.</text>
</comment>
<feature type="repeat" description="Solcar" evidence="6">
    <location>
        <begin position="248"/>
        <end position="335"/>
    </location>
</feature>
<accession>A0ABP0UNE6</accession>
<dbReference type="PANTHER" id="PTHR46080">
    <property type="entry name" value="MITOCHONDRIAL SUBSTRATE CARRIER FAMILY PROTEIN J"/>
    <property type="match status" value="1"/>
</dbReference>
<evidence type="ECO:0000256" key="8">
    <source>
        <dbReference type="SAM" id="Phobius"/>
    </source>
</evidence>
<feature type="repeat" description="Solcar" evidence="6">
    <location>
        <begin position="27"/>
        <end position="112"/>
    </location>
</feature>
<evidence type="ECO:0000256" key="3">
    <source>
        <dbReference type="ARBA" id="ARBA00022692"/>
    </source>
</evidence>
<dbReference type="Gene3D" id="1.50.40.10">
    <property type="entry name" value="Mitochondrial carrier domain"/>
    <property type="match status" value="1"/>
</dbReference>
<dbReference type="InterPro" id="IPR023395">
    <property type="entry name" value="MCP_dom_sf"/>
</dbReference>
<keyword evidence="2 7" id="KW-0813">Transport</keyword>
<reference evidence="9" key="1">
    <citation type="submission" date="2024-02" db="EMBL/GenBank/DDBJ databases">
        <authorList>
            <consortium name="ELIXIR-Norway"/>
            <consortium name="Elixir Norway"/>
        </authorList>
    </citation>
    <scope>NUCLEOTIDE SEQUENCE</scope>
</reference>
<dbReference type="Pfam" id="PF00153">
    <property type="entry name" value="Mito_carr"/>
    <property type="match status" value="3"/>
</dbReference>
<dbReference type="SUPFAM" id="SSF103506">
    <property type="entry name" value="Mitochondrial carrier"/>
    <property type="match status" value="1"/>
</dbReference>
<evidence type="ECO:0000256" key="7">
    <source>
        <dbReference type="RuleBase" id="RU000488"/>
    </source>
</evidence>
<evidence type="ECO:0000256" key="5">
    <source>
        <dbReference type="ARBA" id="ARBA00023136"/>
    </source>
</evidence>
<dbReference type="PRINTS" id="PR00926">
    <property type="entry name" value="MITOCARRIER"/>
</dbReference>
<comment type="subcellular location">
    <subcellularLocation>
        <location evidence="1">Membrane</location>
        <topology evidence="1">Multi-pass membrane protein</topology>
    </subcellularLocation>
</comment>
<keyword evidence="8" id="KW-1133">Transmembrane helix</keyword>
<gene>
    <name evidence="9" type="ORF">CSSPTR1EN2_LOCUS18026</name>
</gene>
<dbReference type="EMBL" id="OZ019897">
    <property type="protein sequence ID" value="CAK9226012.1"/>
    <property type="molecule type" value="Genomic_DNA"/>
</dbReference>
<sequence length="341" mass="36118">MTLRQEHQHAPSEFRLPADIDWHMLDKSKFFLLGAALFSGVSGMLYPVVVLKTRQQVVMAAVSSPHSCASLGLDILRREGVRGFYKGFSTSLAGTIPARALYMSTLEITKSSVGSLLATKAAGGAMSEPAAAAVANAAAGLTASIAAQLVWTPIDVVSQRLMVQGGEQGGLSTRRYAGGLDAFKKIVKADGLPGLYRGFGMSILTYAPSNALWWASYCVTQRSVWMSLGYKVGNNDSQIAAAPPSSRVVVLVQGLSAASAGGISALVTTPFDTIKTRLQVLGNDGTKPPTVMQTVQTLVKEGGWKACYRGLGARWASMSLSATTTITTYEFIKRLSAKAEE</sequence>
<name>A0ABP0UNE6_9BRYO</name>
<organism evidence="9 10">
    <name type="scientific">Sphagnum troendelagicum</name>
    <dbReference type="NCBI Taxonomy" id="128251"/>
    <lineage>
        <taxon>Eukaryota</taxon>
        <taxon>Viridiplantae</taxon>
        <taxon>Streptophyta</taxon>
        <taxon>Embryophyta</taxon>
        <taxon>Bryophyta</taxon>
        <taxon>Sphagnophytina</taxon>
        <taxon>Sphagnopsida</taxon>
        <taxon>Sphagnales</taxon>
        <taxon>Sphagnaceae</taxon>
        <taxon>Sphagnum</taxon>
    </lineage>
</organism>
<feature type="repeat" description="Solcar" evidence="6">
    <location>
        <begin position="131"/>
        <end position="223"/>
    </location>
</feature>
<dbReference type="InterPro" id="IPR018108">
    <property type="entry name" value="MCP_transmembrane"/>
</dbReference>
<evidence type="ECO:0000256" key="2">
    <source>
        <dbReference type="ARBA" id="ARBA00022448"/>
    </source>
</evidence>
<proteinExistence type="inferred from homology"/>
<keyword evidence="4" id="KW-0677">Repeat</keyword>
<keyword evidence="3 6" id="KW-0812">Transmembrane</keyword>
<evidence type="ECO:0000256" key="4">
    <source>
        <dbReference type="ARBA" id="ARBA00022737"/>
    </source>
</evidence>
<keyword evidence="5 6" id="KW-0472">Membrane</keyword>
<evidence type="ECO:0000256" key="6">
    <source>
        <dbReference type="PROSITE-ProRule" id="PRU00282"/>
    </source>
</evidence>
<protein>
    <recommendedName>
        <fullName evidence="11">Mitochondrial carrier protein</fullName>
    </recommendedName>
</protein>
<feature type="transmembrane region" description="Helical" evidence="8">
    <location>
        <begin position="30"/>
        <end position="49"/>
    </location>
</feature>
<evidence type="ECO:0000313" key="9">
    <source>
        <dbReference type="EMBL" id="CAK9226012.1"/>
    </source>
</evidence>
<evidence type="ECO:0000313" key="10">
    <source>
        <dbReference type="Proteomes" id="UP001497512"/>
    </source>
</evidence>